<feature type="chain" id="PRO_5045238941" evidence="3">
    <location>
        <begin position="25"/>
        <end position="458"/>
    </location>
</feature>
<keyword evidence="2" id="KW-1133">Transmembrane helix</keyword>
<dbReference type="GeneID" id="72004649"/>
<feature type="compositionally biased region" description="Acidic residues" evidence="1">
    <location>
        <begin position="416"/>
        <end position="426"/>
    </location>
</feature>
<reference evidence="4 5" key="1">
    <citation type="journal article" date="2021" name="Environ. Microbiol.">
        <title>Gene family expansions and transcriptome signatures uncover fungal adaptations to wood decay.</title>
        <authorList>
            <person name="Hage H."/>
            <person name="Miyauchi S."/>
            <person name="Viragh M."/>
            <person name="Drula E."/>
            <person name="Min B."/>
            <person name="Chaduli D."/>
            <person name="Navarro D."/>
            <person name="Favel A."/>
            <person name="Norest M."/>
            <person name="Lesage-Meessen L."/>
            <person name="Balint B."/>
            <person name="Merenyi Z."/>
            <person name="de Eugenio L."/>
            <person name="Morin E."/>
            <person name="Martinez A.T."/>
            <person name="Baldrian P."/>
            <person name="Stursova M."/>
            <person name="Martinez M.J."/>
            <person name="Novotny C."/>
            <person name="Magnuson J.K."/>
            <person name="Spatafora J.W."/>
            <person name="Maurice S."/>
            <person name="Pangilinan J."/>
            <person name="Andreopoulos W."/>
            <person name="LaButti K."/>
            <person name="Hundley H."/>
            <person name="Na H."/>
            <person name="Kuo A."/>
            <person name="Barry K."/>
            <person name="Lipzen A."/>
            <person name="Henrissat B."/>
            <person name="Riley R."/>
            <person name="Ahrendt S."/>
            <person name="Nagy L.G."/>
            <person name="Grigoriev I.V."/>
            <person name="Martin F."/>
            <person name="Rosso M.N."/>
        </authorList>
    </citation>
    <scope>NUCLEOTIDE SEQUENCE [LARGE SCALE GENOMIC DNA]</scope>
    <source>
        <strain evidence="4 5">CIRM-BRFM 1785</strain>
    </source>
</reference>
<feature type="region of interest" description="Disordered" evidence="1">
    <location>
        <begin position="231"/>
        <end position="270"/>
    </location>
</feature>
<sequence>MPRGLALYALVASIGLPRSTSVSAYSWSFTNTPQQCQNISLSLTGSGTGPYSVLVIPFGPSPLANNTEVRRIFEVQFSGTETSFQLAYPEDSQFVAVVSDSTGFGSGGTSVAATVQSSSDSSCYNPAQEVSPEFAFSIVPANQIVECSPTRIWWDPANVQGTPSFQGIIPGGQSFSIPESSFSTVAEQGYGFTWTPSVRIGTTVLLVGGDNRGAGTGGSGLYIVSQGPSQDCLNTNSPSSTPGSPAGGSYPTSTNGAGTGGTGSGSSSGHSNTGAIVGGVVGGVVGFLLALALVGLLLWRRRRNQPKARRVDLLQANSDEDGVGVGVGVGGGDQLPRYYEPEPFLLPEPEPSVTTQQMSEFGGGRRASGSTAGFLAAGAGRPGTPSSTTRTGKSAAQPSLRPVNIVQHEDAGPPPGEDDEDEEPETVELPPAYTNLKNASRPREEGATHEESPPPVEA</sequence>
<keyword evidence="2" id="KW-0472">Membrane</keyword>
<dbReference type="EMBL" id="JADCUA010000011">
    <property type="protein sequence ID" value="KAH9836401.1"/>
    <property type="molecule type" value="Genomic_DNA"/>
</dbReference>
<feature type="compositionally biased region" description="Gly residues" evidence="1">
    <location>
        <begin position="257"/>
        <end position="266"/>
    </location>
</feature>
<feature type="compositionally biased region" description="Basic and acidic residues" evidence="1">
    <location>
        <begin position="441"/>
        <end position="452"/>
    </location>
</feature>
<dbReference type="Proteomes" id="UP000814176">
    <property type="component" value="Unassembled WGS sequence"/>
</dbReference>
<accession>A0ABQ8KGI5</accession>
<evidence type="ECO:0000256" key="1">
    <source>
        <dbReference type="SAM" id="MobiDB-lite"/>
    </source>
</evidence>
<evidence type="ECO:0000313" key="5">
    <source>
        <dbReference type="Proteomes" id="UP000814176"/>
    </source>
</evidence>
<feature type="signal peptide" evidence="3">
    <location>
        <begin position="1"/>
        <end position="24"/>
    </location>
</feature>
<dbReference type="RefSeq" id="XP_047778686.1">
    <property type="nucleotide sequence ID" value="XM_047923917.1"/>
</dbReference>
<keyword evidence="2" id="KW-0812">Transmembrane</keyword>
<dbReference type="Gene3D" id="1.20.5.510">
    <property type="entry name" value="Single helix bin"/>
    <property type="match status" value="1"/>
</dbReference>
<feature type="compositionally biased region" description="Polar residues" evidence="1">
    <location>
        <begin position="384"/>
        <end position="397"/>
    </location>
</feature>
<evidence type="ECO:0000256" key="3">
    <source>
        <dbReference type="SAM" id="SignalP"/>
    </source>
</evidence>
<feature type="region of interest" description="Disordered" evidence="1">
    <location>
        <begin position="350"/>
        <end position="458"/>
    </location>
</feature>
<name>A0ABQ8KGI5_9APHY</name>
<keyword evidence="5" id="KW-1185">Reference proteome</keyword>
<evidence type="ECO:0000313" key="4">
    <source>
        <dbReference type="EMBL" id="KAH9836401.1"/>
    </source>
</evidence>
<feature type="compositionally biased region" description="Low complexity" evidence="1">
    <location>
        <begin position="237"/>
        <end position="256"/>
    </location>
</feature>
<keyword evidence="3" id="KW-0732">Signal</keyword>
<proteinExistence type="predicted"/>
<organism evidence="4 5">
    <name type="scientific">Rhodofomes roseus</name>
    <dbReference type="NCBI Taxonomy" id="34475"/>
    <lineage>
        <taxon>Eukaryota</taxon>
        <taxon>Fungi</taxon>
        <taxon>Dikarya</taxon>
        <taxon>Basidiomycota</taxon>
        <taxon>Agaricomycotina</taxon>
        <taxon>Agaricomycetes</taxon>
        <taxon>Polyporales</taxon>
        <taxon>Rhodofomes</taxon>
    </lineage>
</organism>
<feature type="transmembrane region" description="Helical" evidence="2">
    <location>
        <begin position="276"/>
        <end position="299"/>
    </location>
</feature>
<comment type="caution">
    <text evidence="4">The sequence shown here is derived from an EMBL/GenBank/DDBJ whole genome shotgun (WGS) entry which is preliminary data.</text>
</comment>
<gene>
    <name evidence="4" type="ORF">C8Q71DRAFT_762417</name>
</gene>
<protein>
    <submittedName>
        <fullName evidence="4">Uncharacterized protein</fullName>
    </submittedName>
</protein>
<evidence type="ECO:0000256" key="2">
    <source>
        <dbReference type="SAM" id="Phobius"/>
    </source>
</evidence>